<protein>
    <recommendedName>
        <fullName evidence="5">Lipoprotein</fullName>
    </recommendedName>
</protein>
<dbReference type="Proteomes" id="UP000247689">
    <property type="component" value="Unassembled WGS sequence"/>
</dbReference>
<keyword evidence="2" id="KW-0732">Signal</keyword>
<comment type="caution">
    <text evidence="3">The sequence shown here is derived from an EMBL/GenBank/DDBJ whole genome shotgun (WGS) entry which is preliminary data.</text>
</comment>
<reference evidence="3 4" key="1">
    <citation type="submission" date="2018-05" db="EMBL/GenBank/DDBJ databases">
        <title>Kangiella spongicola genome sequence.</title>
        <authorList>
            <person name="Maclea K.S."/>
            <person name="Goen A.E."/>
            <person name="Kelley C."/>
            <person name="Underriner A."/>
            <person name="Silverwood T."/>
            <person name="Trachtenberg A.M."/>
        </authorList>
    </citation>
    <scope>NUCLEOTIDE SEQUENCE [LARGE SCALE GENOMIC DNA]</scope>
    <source>
        <strain evidence="3 4">ATCC BAA-2076</strain>
    </source>
</reference>
<name>A0A318D592_9GAMM</name>
<dbReference type="AlphaFoldDB" id="A0A318D592"/>
<accession>A0A318D592</accession>
<dbReference type="Pfam" id="PF13620">
    <property type="entry name" value="CarboxypepD_reg"/>
    <property type="match status" value="1"/>
</dbReference>
<dbReference type="OrthoDB" id="5699193at2"/>
<dbReference type="SUPFAM" id="SSF49478">
    <property type="entry name" value="Cna protein B-type domain"/>
    <property type="match status" value="1"/>
</dbReference>
<dbReference type="Gene3D" id="2.60.120.380">
    <property type="match status" value="1"/>
</dbReference>
<dbReference type="PROSITE" id="PS51257">
    <property type="entry name" value="PROKAR_LIPOPROTEIN"/>
    <property type="match status" value="1"/>
</dbReference>
<dbReference type="EMBL" id="QICH01000001">
    <property type="protein sequence ID" value="PXF64023.1"/>
    <property type="molecule type" value="Genomic_DNA"/>
</dbReference>
<dbReference type="InterPro" id="IPR013783">
    <property type="entry name" value="Ig-like_fold"/>
</dbReference>
<feature type="signal peptide" evidence="2">
    <location>
        <begin position="1"/>
        <end position="18"/>
    </location>
</feature>
<feature type="region of interest" description="Disordered" evidence="1">
    <location>
        <begin position="21"/>
        <end position="67"/>
    </location>
</feature>
<evidence type="ECO:0008006" key="5">
    <source>
        <dbReference type="Google" id="ProtNLM"/>
    </source>
</evidence>
<evidence type="ECO:0000256" key="1">
    <source>
        <dbReference type="SAM" id="MobiDB-lite"/>
    </source>
</evidence>
<feature type="compositionally biased region" description="Polar residues" evidence="1">
    <location>
        <begin position="56"/>
        <end position="67"/>
    </location>
</feature>
<evidence type="ECO:0000313" key="4">
    <source>
        <dbReference type="Proteomes" id="UP000247689"/>
    </source>
</evidence>
<dbReference type="RefSeq" id="WP_110199634.1">
    <property type="nucleotide sequence ID" value="NZ_QICH01000001.1"/>
</dbReference>
<organism evidence="3 4">
    <name type="scientific">Kangiella spongicola</name>
    <dbReference type="NCBI Taxonomy" id="796379"/>
    <lineage>
        <taxon>Bacteria</taxon>
        <taxon>Pseudomonadati</taxon>
        <taxon>Pseudomonadota</taxon>
        <taxon>Gammaproteobacteria</taxon>
        <taxon>Kangiellales</taxon>
        <taxon>Kangiellaceae</taxon>
        <taxon>Kangiella</taxon>
    </lineage>
</organism>
<gene>
    <name evidence="3" type="ORF">DL796_02450</name>
</gene>
<keyword evidence="4" id="KW-1185">Reference proteome</keyword>
<proteinExistence type="predicted"/>
<feature type="chain" id="PRO_5016253141" description="Lipoprotein" evidence="2">
    <location>
        <begin position="19"/>
        <end position="532"/>
    </location>
</feature>
<sequence>MKAIKLMLMMSLSALVYSCGGGGSDSGSPTPGPGDGGGSGESATISGKVTYDNVPHNPSTNGLNYNATTQDPVRGVTVQLIQGSTVVDTTTTDDNGDYSLAGETGATYTLRVRAELKQSGTQAWDIEVVDNTSNNAQYVLDSSSFQVDSTNFTRNLNAASGWGGSSYTSTRAAAPFHILDRVYDVIDKLRVVDANLQLDPLVINWSPNNIPQSGSLNTGQIGTSFYSADKIYLLGAADTDTDEYDGHVIIHEWGHYFEDNNARSDSIGGSHGGGDRLDMRVAFGEGFGNAWSAMITDDPIYRDSLNSGQSQGFSINIENNNVSNPGWFSEGSVQSILYDIYDAGNDETVALGLGPIYDVLVGKQRNTEAFTSIFTFMTYIKENNPTEVAGLNQLLSDQNIQQNIDIWGSTEIDDEGQPSVLPVYNEFNPGDSQQLCTIRTFNSSTTSMNKLGNRKFLKLNISATGSYTLRLTPSSGEDLDGYIYQQGNLVAFDDAGGSSTVNIPHNFSAGTYVADVSAYRTNACFNVALIQN</sequence>
<dbReference type="Gene3D" id="2.60.40.10">
    <property type="entry name" value="Immunoglobulins"/>
    <property type="match status" value="1"/>
</dbReference>
<evidence type="ECO:0000313" key="3">
    <source>
        <dbReference type="EMBL" id="PXF64023.1"/>
    </source>
</evidence>
<evidence type="ECO:0000256" key="2">
    <source>
        <dbReference type="SAM" id="SignalP"/>
    </source>
</evidence>